<dbReference type="InterPro" id="IPR045170">
    <property type="entry name" value="MTOX"/>
</dbReference>
<reference evidence="6 7" key="1">
    <citation type="submission" date="2019-06" db="EMBL/GenBank/DDBJ databases">
        <title>Flavobacteriaceae Paucihalobacterium erythroidium CWB-1, complete genome.</title>
        <authorList>
            <person name="Wu S."/>
        </authorList>
    </citation>
    <scope>NUCLEOTIDE SEQUENCE [LARGE SCALE GENOMIC DNA]</scope>
    <source>
        <strain evidence="6 7">CWB-1</strain>
    </source>
</reference>
<evidence type="ECO:0000313" key="7">
    <source>
        <dbReference type="Proteomes" id="UP000317332"/>
    </source>
</evidence>
<dbReference type="RefSeq" id="WP_140991691.1">
    <property type="nucleotide sequence ID" value="NZ_VHIQ01000010.1"/>
</dbReference>
<keyword evidence="2" id="KW-0285">Flavoprotein</keyword>
<protein>
    <submittedName>
        <fullName evidence="6">FAD-dependent oxidoreductase</fullName>
    </submittedName>
</protein>
<dbReference type="OrthoDB" id="9801699at2"/>
<feature type="domain" description="FAD dependent oxidoreductase" evidence="5">
    <location>
        <begin position="25"/>
        <end position="420"/>
    </location>
</feature>
<dbReference type="PANTHER" id="PTHR10961">
    <property type="entry name" value="PEROXISOMAL SARCOSINE OXIDASE"/>
    <property type="match status" value="1"/>
</dbReference>
<gene>
    <name evidence="6" type="ORF">FJ651_15415</name>
</gene>
<dbReference type="InterPro" id="IPR036188">
    <property type="entry name" value="FAD/NAD-bd_sf"/>
</dbReference>
<keyword evidence="4" id="KW-0560">Oxidoreductase</keyword>
<comment type="caution">
    <text evidence="6">The sequence shown here is derived from an EMBL/GenBank/DDBJ whole genome shotgun (WGS) entry which is preliminary data.</text>
</comment>
<keyword evidence="3" id="KW-0274">FAD</keyword>
<evidence type="ECO:0000256" key="2">
    <source>
        <dbReference type="ARBA" id="ARBA00022630"/>
    </source>
</evidence>
<dbReference type="Pfam" id="PF01266">
    <property type="entry name" value="DAO"/>
    <property type="match status" value="1"/>
</dbReference>
<dbReference type="Gene3D" id="3.50.50.60">
    <property type="entry name" value="FAD/NAD(P)-binding domain"/>
    <property type="match status" value="1"/>
</dbReference>
<accession>A0A506PBI1</accession>
<evidence type="ECO:0000256" key="4">
    <source>
        <dbReference type="ARBA" id="ARBA00023002"/>
    </source>
</evidence>
<dbReference type="GO" id="GO:0050660">
    <property type="term" value="F:flavin adenine dinucleotide binding"/>
    <property type="evidence" value="ECO:0007669"/>
    <property type="project" value="InterPro"/>
</dbReference>
<organism evidence="6 7">
    <name type="scientific">Paucihalobacter ruber</name>
    <dbReference type="NCBI Taxonomy" id="2567861"/>
    <lineage>
        <taxon>Bacteria</taxon>
        <taxon>Pseudomonadati</taxon>
        <taxon>Bacteroidota</taxon>
        <taxon>Flavobacteriia</taxon>
        <taxon>Flavobacteriales</taxon>
        <taxon>Flavobacteriaceae</taxon>
        <taxon>Paucihalobacter</taxon>
    </lineage>
</organism>
<dbReference type="AlphaFoldDB" id="A0A506PBI1"/>
<name>A0A506PBI1_9FLAO</name>
<evidence type="ECO:0000259" key="5">
    <source>
        <dbReference type="Pfam" id="PF01266"/>
    </source>
</evidence>
<comment type="cofactor">
    <cofactor evidence="1">
        <name>FAD</name>
        <dbReference type="ChEBI" id="CHEBI:57692"/>
    </cofactor>
</comment>
<proteinExistence type="predicted"/>
<evidence type="ECO:0000256" key="3">
    <source>
        <dbReference type="ARBA" id="ARBA00022827"/>
    </source>
</evidence>
<dbReference type="SUPFAM" id="SSF51905">
    <property type="entry name" value="FAD/NAD(P)-binding domain"/>
    <property type="match status" value="1"/>
</dbReference>
<dbReference type="EMBL" id="VHIQ01000010">
    <property type="protein sequence ID" value="TPV31173.1"/>
    <property type="molecule type" value="Genomic_DNA"/>
</dbReference>
<dbReference type="PANTHER" id="PTHR10961:SF7">
    <property type="entry name" value="FAD DEPENDENT OXIDOREDUCTASE DOMAIN-CONTAINING PROTEIN"/>
    <property type="match status" value="1"/>
</dbReference>
<sequence>MRNLILISVIALNLISCQNSDNIEDIVVIGGGLMGSSTAWELSKYGQNVLLLEQQDSIYTFGSSFGEARISRSLGPKEDIFSFLQQTSVKETKYLIDFLNKGELQELHSMQDIYTTAPVTYIYTQSQLNEVENLLTGQLDKYEYASTKEEADEKFGMKISDTTMVIREYKKYTGTLNPKVLIKKLHLGIIKSGNRVNYNQKVTSLKKEDGIYKIKIIDNKTGTIKTILSKKVVAAAGPYNGILVKDIAPYFSHLISPKRLFLSFLKIKSDKYDMLTSEQKNRLISSYPVAYLNSEIFYSMIEKFDSNQRPLLKVGGHFLRTEIKELDEVWAMQLTEQEIQWSKENTADYLDKLDLPIKSSDLEFDKGYSCVYSLTKSEIPYVTHGLKNITDIDSSFVLVGGMSGIGAKGSLAYGLFAADLILDNKNDSFMYQKAKTALGFQRLMEDIQDIEK</sequence>
<dbReference type="InterPro" id="IPR006076">
    <property type="entry name" value="FAD-dep_OxRdtase"/>
</dbReference>
<evidence type="ECO:0000256" key="1">
    <source>
        <dbReference type="ARBA" id="ARBA00001974"/>
    </source>
</evidence>
<dbReference type="GO" id="GO:0008115">
    <property type="term" value="F:sarcosine oxidase activity"/>
    <property type="evidence" value="ECO:0007669"/>
    <property type="project" value="TreeGrafter"/>
</dbReference>
<dbReference type="Proteomes" id="UP000317332">
    <property type="component" value="Unassembled WGS sequence"/>
</dbReference>
<keyword evidence="7" id="KW-1185">Reference proteome</keyword>
<dbReference type="Gene3D" id="3.30.9.10">
    <property type="entry name" value="D-Amino Acid Oxidase, subunit A, domain 2"/>
    <property type="match status" value="1"/>
</dbReference>
<evidence type="ECO:0000313" key="6">
    <source>
        <dbReference type="EMBL" id="TPV31173.1"/>
    </source>
</evidence>